<sequence>GGFVISTSVPGGSWSNRDVVLTTVVIAGTLDHGGGGLTRCELSCDGVATTTLLGETCSIDHILCSENQKNQIADINTH</sequence>
<dbReference type="AlphaFoldDB" id="A0AAD5D3X9"/>
<evidence type="ECO:0000313" key="2">
    <source>
        <dbReference type="Proteomes" id="UP001206925"/>
    </source>
</evidence>
<name>A0AAD5D3X9_AMBAR</name>
<evidence type="ECO:0000313" key="1">
    <source>
        <dbReference type="EMBL" id="KAI7752852.1"/>
    </source>
</evidence>
<keyword evidence="2" id="KW-1185">Reference proteome</keyword>
<dbReference type="EMBL" id="JAMZMK010005597">
    <property type="protein sequence ID" value="KAI7752852.1"/>
    <property type="molecule type" value="Genomic_DNA"/>
</dbReference>
<reference evidence="1" key="1">
    <citation type="submission" date="2022-06" db="EMBL/GenBank/DDBJ databases">
        <title>Uncovering the hologenomic basis of an extraordinary plant invasion.</title>
        <authorList>
            <person name="Bieker V.C."/>
            <person name="Martin M.D."/>
            <person name="Gilbert T."/>
            <person name="Hodgins K."/>
            <person name="Battlay P."/>
            <person name="Petersen B."/>
            <person name="Wilson J."/>
        </authorList>
    </citation>
    <scope>NUCLEOTIDE SEQUENCE</scope>
    <source>
        <strain evidence="1">AA19_3_7</strain>
        <tissue evidence="1">Leaf</tissue>
    </source>
</reference>
<accession>A0AAD5D3X9</accession>
<gene>
    <name evidence="1" type="ORF">M8C21_023503</name>
</gene>
<proteinExistence type="predicted"/>
<comment type="caution">
    <text evidence="1">The sequence shown here is derived from an EMBL/GenBank/DDBJ whole genome shotgun (WGS) entry which is preliminary data.</text>
</comment>
<organism evidence="1 2">
    <name type="scientific">Ambrosia artemisiifolia</name>
    <name type="common">Common ragweed</name>
    <dbReference type="NCBI Taxonomy" id="4212"/>
    <lineage>
        <taxon>Eukaryota</taxon>
        <taxon>Viridiplantae</taxon>
        <taxon>Streptophyta</taxon>
        <taxon>Embryophyta</taxon>
        <taxon>Tracheophyta</taxon>
        <taxon>Spermatophyta</taxon>
        <taxon>Magnoliopsida</taxon>
        <taxon>eudicotyledons</taxon>
        <taxon>Gunneridae</taxon>
        <taxon>Pentapetalae</taxon>
        <taxon>asterids</taxon>
        <taxon>campanulids</taxon>
        <taxon>Asterales</taxon>
        <taxon>Asteraceae</taxon>
        <taxon>Asteroideae</taxon>
        <taxon>Heliantheae alliance</taxon>
        <taxon>Heliantheae</taxon>
        <taxon>Ambrosia</taxon>
    </lineage>
</organism>
<dbReference type="Proteomes" id="UP001206925">
    <property type="component" value="Unassembled WGS sequence"/>
</dbReference>
<feature type="non-terminal residue" evidence="1">
    <location>
        <position position="78"/>
    </location>
</feature>
<protein>
    <submittedName>
        <fullName evidence="1">Uncharacterized protein</fullName>
    </submittedName>
</protein>